<sequence length="255" mass="28864">MTFKILIVDDEAHARTNLRLALAPLAEWEVAGECPSAASARDFLQANEVDLILLDVQMPQESGLEMARSLSQRELPPLIVFATAHRGHALDAFDVHALDYIVKPVSEPRLHQAIARAQVLLEQRATYARALRQFTDPAPGFWSELIVRSVGRMDRVALKDVRWIETAGNYVELHLAHHTLMHRTTLTELVKYLDPDEFLRIHRRILVRRDQVLGLRQIQERTDVVALRCGHQLPISESYWAAVKSALSGRNVAPP</sequence>
<dbReference type="SMART" id="SM00850">
    <property type="entry name" value="LytTR"/>
    <property type="match status" value="1"/>
</dbReference>
<dbReference type="AlphaFoldDB" id="A0A845GVB7"/>
<dbReference type="GO" id="GO:0000156">
    <property type="term" value="F:phosphorelay response regulator activity"/>
    <property type="evidence" value="ECO:0007669"/>
    <property type="project" value="InterPro"/>
</dbReference>
<dbReference type="PANTHER" id="PTHR37299">
    <property type="entry name" value="TRANSCRIPTIONAL REGULATOR-RELATED"/>
    <property type="match status" value="1"/>
</dbReference>
<dbReference type="InterPro" id="IPR001789">
    <property type="entry name" value="Sig_transdc_resp-reg_receiver"/>
</dbReference>
<dbReference type="PROSITE" id="PS50110">
    <property type="entry name" value="RESPONSE_REGULATORY"/>
    <property type="match status" value="1"/>
</dbReference>
<dbReference type="RefSeq" id="WP_161086656.1">
    <property type="nucleotide sequence ID" value="NZ_WWCX01000087.1"/>
</dbReference>
<dbReference type="PROSITE" id="PS50930">
    <property type="entry name" value="HTH_LYTTR"/>
    <property type="match status" value="1"/>
</dbReference>
<reference evidence="4" key="1">
    <citation type="submission" date="2019-12" db="EMBL/GenBank/DDBJ databases">
        <title>Novel species isolated from a subtropical stream in China.</title>
        <authorList>
            <person name="Lu H."/>
        </authorList>
    </citation>
    <scope>NUCLEOTIDE SEQUENCE [LARGE SCALE GENOMIC DNA]</scope>
    <source>
        <strain evidence="4">FT81W</strain>
    </source>
</reference>
<dbReference type="SMART" id="SM00448">
    <property type="entry name" value="REC"/>
    <property type="match status" value="1"/>
</dbReference>
<evidence type="ECO:0000313" key="4">
    <source>
        <dbReference type="EMBL" id="MYM97775.1"/>
    </source>
</evidence>
<dbReference type="SUPFAM" id="SSF52172">
    <property type="entry name" value="CheY-like"/>
    <property type="match status" value="1"/>
</dbReference>
<evidence type="ECO:0000259" key="2">
    <source>
        <dbReference type="PROSITE" id="PS50110"/>
    </source>
</evidence>
<dbReference type="Gene3D" id="3.40.50.2300">
    <property type="match status" value="1"/>
</dbReference>
<comment type="caution">
    <text evidence="4">The sequence shown here is derived from an EMBL/GenBank/DDBJ whole genome shotgun (WGS) entry which is preliminary data.</text>
</comment>
<proteinExistence type="predicted"/>
<dbReference type="Pfam" id="PF04397">
    <property type="entry name" value="LytTR"/>
    <property type="match status" value="1"/>
</dbReference>
<gene>
    <name evidence="4" type="ORF">GTP90_28385</name>
</gene>
<dbReference type="InterPro" id="IPR011006">
    <property type="entry name" value="CheY-like_superfamily"/>
</dbReference>
<dbReference type="GO" id="GO:0003677">
    <property type="term" value="F:DNA binding"/>
    <property type="evidence" value="ECO:0007669"/>
    <property type="project" value="InterPro"/>
</dbReference>
<dbReference type="EMBL" id="WWCX01000087">
    <property type="protein sequence ID" value="MYM97775.1"/>
    <property type="molecule type" value="Genomic_DNA"/>
</dbReference>
<feature type="modified residue" description="4-aspartylphosphate" evidence="1">
    <location>
        <position position="55"/>
    </location>
</feature>
<dbReference type="Pfam" id="PF00072">
    <property type="entry name" value="Response_reg"/>
    <property type="match status" value="1"/>
</dbReference>
<dbReference type="InterPro" id="IPR007492">
    <property type="entry name" value="LytTR_DNA-bd_dom"/>
</dbReference>
<evidence type="ECO:0000313" key="5">
    <source>
        <dbReference type="Proteomes" id="UP000447355"/>
    </source>
</evidence>
<keyword evidence="1" id="KW-0597">Phosphoprotein</keyword>
<name>A0A845GVB7_9BURK</name>
<feature type="domain" description="Response regulatory" evidence="2">
    <location>
        <begin position="4"/>
        <end position="118"/>
    </location>
</feature>
<feature type="domain" description="HTH LytTR-type" evidence="3">
    <location>
        <begin position="145"/>
        <end position="249"/>
    </location>
</feature>
<dbReference type="PANTHER" id="PTHR37299:SF1">
    <property type="entry name" value="STAGE 0 SPORULATION PROTEIN A HOMOLOG"/>
    <property type="match status" value="1"/>
</dbReference>
<dbReference type="Gene3D" id="2.40.50.1020">
    <property type="entry name" value="LytTr DNA-binding domain"/>
    <property type="match status" value="1"/>
</dbReference>
<accession>A0A845GVB7</accession>
<dbReference type="Proteomes" id="UP000447355">
    <property type="component" value="Unassembled WGS sequence"/>
</dbReference>
<dbReference type="InterPro" id="IPR046947">
    <property type="entry name" value="LytR-like"/>
</dbReference>
<evidence type="ECO:0000259" key="3">
    <source>
        <dbReference type="PROSITE" id="PS50930"/>
    </source>
</evidence>
<evidence type="ECO:0000256" key="1">
    <source>
        <dbReference type="PROSITE-ProRule" id="PRU00169"/>
    </source>
</evidence>
<protein>
    <submittedName>
        <fullName evidence="4">Response regulator</fullName>
    </submittedName>
</protein>
<organism evidence="4 5">
    <name type="scientific">Duganella vulcania</name>
    <dbReference type="NCBI Taxonomy" id="2692166"/>
    <lineage>
        <taxon>Bacteria</taxon>
        <taxon>Pseudomonadati</taxon>
        <taxon>Pseudomonadota</taxon>
        <taxon>Betaproteobacteria</taxon>
        <taxon>Burkholderiales</taxon>
        <taxon>Oxalobacteraceae</taxon>
        <taxon>Telluria group</taxon>
        <taxon>Duganella</taxon>
    </lineage>
</organism>